<keyword evidence="7" id="KW-1185">Reference proteome</keyword>
<comment type="similarity">
    <text evidence="4">Belongs to the class I-like SAM-binding methyltransferase superfamily. CmoM family.</text>
</comment>
<dbReference type="PANTHER" id="PTHR43464">
    <property type="entry name" value="METHYLTRANSFERASE"/>
    <property type="match status" value="1"/>
</dbReference>
<dbReference type="InterPro" id="IPR033664">
    <property type="entry name" value="Cmo5U_methylTrfase"/>
</dbReference>
<name>A0AAJ1EYV3_9GAMM</name>
<dbReference type="EC" id="2.1.1.-" evidence="4"/>
<feature type="binding site" evidence="4">
    <location>
        <position position="26"/>
    </location>
    <ligand>
        <name>S-adenosyl-L-methionine</name>
        <dbReference type="ChEBI" id="CHEBI:59789"/>
    </ligand>
</feature>
<dbReference type="Gene3D" id="3.40.50.150">
    <property type="entry name" value="Vaccinia Virus protein VP39"/>
    <property type="match status" value="1"/>
</dbReference>
<dbReference type="GO" id="GO:0032259">
    <property type="term" value="P:methylation"/>
    <property type="evidence" value="ECO:0007669"/>
    <property type="project" value="UniProtKB-KW"/>
</dbReference>
<sequence>MQDKNFDSLAGKFAKNIYGTLKGDIRSAVLWRDLQEQLPRLGQGKLRILDAGGGFGFFSQRLAALGHSVVLCDISAEMLAEARRQIAQSSDALDIECIHAPIQELDADALGQFDLILCHAVVEWLADAKGTMTGLLQMLRPGGLFSLMFYNKDAMCFHALVAGNFGYVASGFKAKRVRLSPNFPLTVNEVESWCREWQFEVHCRSGVRVIHDYLKKGSLSTEYSDAGLIEMELKYSREAAFLPLGRYVHFVCQKPTA</sequence>
<keyword evidence="3 4" id="KW-0949">S-adenosyl-L-methionine</keyword>
<evidence type="ECO:0000313" key="7">
    <source>
        <dbReference type="Proteomes" id="UP001297581"/>
    </source>
</evidence>
<dbReference type="PANTHER" id="PTHR43464:SF19">
    <property type="entry name" value="UBIQUINONE BIOSYNTHESIS O-METHYLTRANSFERASE, MITOCHONDRIAL"/>
    <property type="match status" value="1"/>
</dbReference>
<dbReference type="InterPro" id="IPR029063">
    <property type="entry name" value="SAM-dependent_MTases_sf"/>
</dbReference>
<keyword evidence="1 4" id="KW-0489">Methyltransferase</keyword>
<gene>
    <name evidence="4" type="primary">cmoM</name>
    <name evidence="6" type="ORF">MJ923_00945</name>
</gene>
<organism evidence="6 7">
    <name type="scientific">Shewanella zhuhaiensis</name>
    <dbReference type="NCBI Taxonomy" id="2919576"/>
    <lineage>
        <taxon>Bacteria</taxon>
        <taxon>Pseudomonadati</taxon>
        <taxon>Pseudomonadota</taxon>
        <taxon>Gammaproteobacteria</taxon>
        <taxon>Alteromonadales</taxon>
        <taxon>Shewanellaceae</taxon>
        <taxon>Shewanella</taxon>
    </lineage>
</organism>
<reference evidence="6 7" key="1">
    <citation type="submission" date="2022-02" db="EMBL/GenBank/DDBJ databases">
        <title>The genome sequence of Shewanella sp. 3B26.</title>
        <authorList>
            <person name="Du J."/>
        </authorList>
    </citation>
    <scope>NUCLEOTIDE SEQUENCE [LARGE SCALE GENOMIC DNA]</scope>
    <source>
        <strain evidence="6 7">3B26</strain>
    </source>
</reference>
<evidence type="ECO:0000256" key="1">
    <source>
        <dbReference type="ARBA" id="ARBA00022603"/>
    </source>
</evidence>
<evidence type="ECO:0000259" key="5">
    <source>
        <dbReference type="Pfam" id="PF08241"/>
    </source>
</evidence>
<evidence type="ECO:0000256" key="3">
    <source>
        <dbReference type="ARBA" id="ARBA00022691"/>
    </source>
</evidence>
<evidence type="ECO:0000256" key="2">
    <source>
        <dbReference type="ARBA" id="ARBA00022679"/>
    </source>
</evidence>
<comment type="function">
    <text evidence="4">Catalyzes the methylation of 5-carboxymethoxyuridine (cmo5U) to form 5-methoxycarbonylmethoxyuridine (mcmo5U) at position 34 in tRNAs.</text>
</comment>
<dbReference type="GO" id="GO:0006400">
    <property type="term" value="P:tRNA modification"/>
    <property type="evidence" value="ECO:0007669"/>
    <property type="project" value="UniProtKB-UniRule"/>
</dbReference>
<dbReference type="SUPFAM" id="SSF53335">
    <property type="entry name" value="S-adenosyl-L-methionine-dependent methyltransferases"/>
    <property type="match status" value="1"/>
</dbReference>
<dbReference type="HAMAP" id="MF_02057">
    <property type="entry name" value="tRNA_methyltr_CmoM"/>
    <property type="match status" value="1"/>
</dbReference>
<dbReference type="GO" id="GO:0097697">
    <property type="term" value="F:tRNA (5-carboxymethoxyuridine(34)-5-O)-methyltransferase activity"/>
    <property type="evidence" value="ECO:0007669"/>
    <property type="project" value="UniProtKB-UniRule"/>
</dbReference>
<dbReference type="EMBL" id="JAKUDL010000001">
    <property type="protein sequence ID" value="MCH4292867.1"/>
    <property type="molecule type" value="Genomic_DNA"/>
</dbReference>
<feature type="binding site" evidence="4">
    <location>
        <position position="73"/>
    </location>
    <ligand>
        <name>S-adenosyl-L-methionine</name>
        <dbReference type="ChEBI" id="CHEBI:59789"/>
    </ligand>
</feature>
<accession>A0AAJ1EYV3</accession>
<comment type="caution">
    <text evidence="6">The sequence shown here is derived from an EMBL/GenBank/DDBJ whole genome shotgun (WGS) entry which is preliminary data.</text>
</comment>
<dbReference type="CDD" id="cd02440">
    <property type="entry name" value="AdoMet_MTases"/>
    <property type="match status" value="1"/>
</dbReference>
<dbReference type="InterPro" id="IPR013216">
    <property type="entry name" value="Methyltransf_11"/>
</dbReference>
<comment type="catalytic activity">
    <reaction evidence="4">
        <text>5-carboxymethoxyuridine(34) in tRNA + S-adenosyl-L-methionine = 5-methoxycarbonylmethoxyuridine(34) in tRNA + S-adenosyl-L-homocysteine</text>
        <dbReference type="Rhea" id="RHEA:54080"/>
        <dbReference type="Rhea" id="RHEA-COMP:13383"/>
        <dbReference type="Rhea" id="RHEA-COMP:13781"/>
        <dbReference type="ChEBI" id="CHEBI:57856"/>
        <dbReference type="ChEBI" id="CHEBI:59789"/>
        <dbReference type="ChEBI" id="CHEBI:136879"/>
        <dbReference type="ChEBI" id="CHEBI:138053"/>
    </reaction>
</comment>
<comment type="caution">
    <text evidence="4">Lacks conserved residue(s) required for the propagation of feature annotation.</text>
</comment>
<feature type="binding site" evidence="4">
    <location>
        <begin position="52"/>
        <end position="53"/>
    </location>
    <ligand>
        <name>S-adenosyl-L-methionine</name>
        <dbReference type="ChEBI" id="CHEBI:59789"/>
    </ligand>
</feature>
<evidence type="ECO:0000256" key="4">
    <source>
        <dbReference type="HAMAP-Rule" id="MF_02057"/>
    </source>
</evidence>
<dbReference type="AlphaFoldDB" id="A0AAJ1EYV3"/>
<proteinExistence type="inferred from homology"/>
<feature type="domain" description="Methyltransferase type 11" evidence="5">
    <location>
        <begin position="49"/>
        <end position="146"/>
    </location>
</feature>
<dbReference type="RefSeq" id="WP_240589512.1">
    <property type="nucleotide sequence ID" value="NZ_JAKUDL010000001.1"/>
</dbReference>
<dbReference type="Pfam" id="PF08241">
    <property type="entry name" value="Methyltransf_11"/>
    <property type="match status" value="1"/>
</dbReference>
<evidence type="ECO:0000313" key="6">
    <source>
        <dbReference type="EMBL" id="MCH4292867.1"/>
    </source>
</evidence>
<dbReference type="GO" id="GO:0008757">
    <property type="term" value="F:S-adenosylmethionine-dependent methyltransferase activity"/>
    <property type="evidence" value="ECO:0007669"/>
    <property type="project" value="InterPro"/>
</dbReference>
<keyword evidence="4" id="KW-0819">tRNA processing</keyword>
<keyword evidence="2 4" id="KW-0808">Transferase</keyword>
<feature type="binding site" evidence="4">
    <location>
        <position position="119"/>
    </location>
    <ligand>
        <name>S-adenosyl-L-methionine</name>
        <dbReference type="ChEBI" id="CHEBI:59789"/>
    </ligand>
</feature>
<protein>
    <recommendedName>
        <fullName evidence="4">tRNA 5-carboxymethoxyuridine methyltransferase</fullName>
        <ecNumber evidence="4">2.1.1.-</ecNumber>
    </recommendedName>
    <alternativeName>
        <fullName evidence="4">cmo5U methyltransferase</fullName>
    </alternativeName>
</protein>
<dbReference type="Proteomes" id="UP001297581">
    <property type="component" value="Unassembled WGS sequence"/>
</dbReference>